<keyword evidence="3" id="KW-1185">Reference proteome</keyword>
<sequence length="425" mass="48747">MRGLRQGDPLAPFLFLIVAEGFHALMAKAVESQVFVGYKVGQEAVLVSHLQYVDDTLVIGEASLQNIWAIKAIFQLFEVVAGLKVNFHKSKLYGINVDRELLDGMALFLNCTVGSLPFSYLGLPIGANPRLLKTWDPVISKVQKRLSKWKGKNLSFGGRSVLLKFVLHSILIYYLSFFKAPTGIITRLESLFRRFLWGGDEDHSKIAWVAWDDVCRDIRHGGLGIKGLRGFNLALVGKWRWRLLVDKGRVLASLYGKIHGRERNWWVDLWRIDKGELITDGWFSSRCNKIVRDGTNTFFWQEAWCGPTAFCVKYERLLSIATNKSATIADLRVIVDGDEVWNWSWRRNLFQWEGELLQQLEADINFLHLQSGVNDHWVWSASKDGEYSVRSAYNVIVNKDIFGEFPLYNYLWSKFLPSKVSGFAW</sequence>
<protein>
    <submittedName>
        <fullName evidence="2">Ribonuclease H protein At1g65750 family</fullName>
    </submittedName>
</protein>
<dbReference type="PROSITE" id="PS50878">
    <property type="entry name" value="RT_POL"/>
    <property type="match status" value="1"/>
</dbReference>
<evidence type="ECO:0000259" key="1">
    <source>
        <dbReference type="PROSITE" id="PS50878"/>
    </source>
</evidence>
<evidence type="ECO:0000313" key="2">
    <source>
        <dbReference type="EMBL" id="KYP44093.1"/>
    </source>
</evidence>
<dbReference type="EMBL" id="KQ483640">
    <property type="protein sequence ID" value="KYP44093.1"/>
    <property type="molecule type" value="Genomic_DNA"/>
</dbReference>
<evidence type="ECO:0000313" key="3">
    <source>
        <dbReference type="Proteomes" id="UP000075243"/>
    </source>
</evidence>
<dbReference type="AlphaFoldDB" id="A0A151RNM8"/>
<name>A0A151RNM8_CAJCA</name>
<dbReference type="InterPro" id="IPR000477">
    <property type="entry name" value="RT_dom"/>
</dbReference>
<accession>A0A151RNM8</accession>
<dbReference type="Pfam" id="PF00078">
    <property type="entry name" value="RVT_1"/>
    <property type="match status" value="1"/>
</dbReference>
<dbReference type="STRING" id="3821.A0A151RNM8"/>
<dbReference type="PANTHER" id="PTHR33116:SF78">
    <property type="entry name" value="OS12G0587133 PROTEIN"/>
    <property type="match status" value="1"/>
</dbReference>
<proteinExistence type="predicted"/>
<dbReference type="Proteomes" id="UP000075243">
    <property type="component" value="Unassembled WGS sequence"/>
</dbReference>
<gene>
    <name evidence="2" type="ORF">KK1_034408</name>
</gene>
<dbReference type="PANTHER" id="PTHR33116">
    <property type="entry name" value="REVERSE TRANSCRIPTASE ZINC-BINDING DOMAIN-CONTAINING PROTEIN-RELATED-RELATED"/>
    <property type="match status" value="1"/>
</dbReference>
<reference evidence="2" key="1">
    <citation type="journal article" date="2012" name="Nat. Biotechnol.">
        <title>Draft genome sequence of pigeonpea (Cajanus cajan), an orphan legume crop of resource-poor farmers.</title>
        <authorList>
            <person name="Varshney R.K."/>
            <person name="Chen W."/>
            <person name="Li Y."/>
            <person name="Bharti A.K."/>
            <person name="Saxena R.K."/>
            <person name="Schlueter J.A."/>
            <person name="Donoghue M.T."/>
            <person name="Azam S."/>
            <person name="Fan G."/>
            <person name="Whaley A.M."/>
            <person name="Farmer A.D."/>
            <person name="Sheridan J."/>
            <person name="Iwata A."/>
            <person name="Tuteja R."/>
            <person name="Penmetsa R.V."/>
            <person name="Wu W."/>
            <person name="Upadhyaya H.D."/>
            <person name="Yang S.P."/>
            <person name="Shah T."/>
            <person name="Saxena K.B."/>
            <person name="Michael T."/>
            <person name="McCombie W.R."/>
            <person name="Yang B."/>
            <person name="Zhang G."/>
            <person name="Yang H."/>
            <person name="Wang J."/>
            <person name="Spillane C."/>
            <person name="Cook D.R."/>
            <person name="May G.D."/>
            <person name="Xu X."/>
            <person name="Jackson S.A."/>
        </authorList>
    </citation>
    <scope>NUCLEOTIDE SEQUENCE [LARGE SCALE GENOMIC DNA]</scope>
</reference>
<feature type="domain" description="Reverse transcriptase" evidence="1">
    <location>
        <begin position="1"/>
        <end position="125"/>
    </location>
</feature>
<dbReference type="Gramene" id="C.cajan_33197.t">
    <property type="protein sequence ID" value="C.cajan_33197.t"/>
    <property type="gene ID" value="C.cajan_33197"/>
</dbReference>
<organism evidence="2 3">
    <name type="scientific">Cajanus cajan</name>
    <name type="common">Pigeon pea</name>
    <name type="synonym">Cajanus indicus</name>
    <dbReference type="NCBI Taxonomy" id="3821"/>
    <lineage>
        <taxon>Eukaryota</taxon>
        <taxon>Viridiplantae</taxon>
        <taxon>Streptophyta</taxon>
        <taxon>Embryophyta</taxon>
        <taxon>Tracheophyta</taxon>
        <taxon>Spermatophyta</taxon>
        <taxon>Magnoliopsida</taxon>
        <taxon>eudicotyledons</taxon>
        <taxon>Gunneridae</taxon>
        <taxon>Pentapetalae</taxon>
        <taxon>rosids</taxon>
        <taxon>fabids</taxon>
        <taxon>Fabales</taxon>
        <taxon>Fabaceae</taxon>
        <taxon>Papilionoideae</taxon>
        <taxon>50 kb inversion clade</taxon>
        <taxon>NPAAA clade</taxon>
        <taxon>indigoferoid/millettioid clade</taxon>
        <taxon>Phaseoleae</taxon>
        <taxon>Cajanus</taxon>
    </lineage>
</organism>